<proteinExistence type="predicted"/>
<accession>A0A6A6B3I5</accession>
<gene>
    <name evidence="2" type="ORF">K452DRAFT_312460</name>
</gene>
<protein>
    <submittedName>
        <fullName evidence="2">Uncharacterized protein</fullName>
    </submittedName>
</protein>
<name>A0A6A6B3I5_9PEZI</name>
<evidence type="ECO:0000256" key="1">
    <source>
        <dbReference type="SAM" id="MobiDB-lite"/>
    </source>
</evidence>
<organism evidence="2 3">
    <name type="scientific">Aplosporella prunicola CBS 121167</name>
    <dbReference type="NCBI Taxonomy" id="1176127"/>
    <lineage>
        <taxon>Eukaryota</taxon>
        <taxon>Fungi</taxon>
        <taxon>Dikarya</taxon>
        <taxon>Ascomycota</taxon>
        <taxon>Pezizomycotina</taxon>
        <taxon>Dothideomycetes</taxon>
        <taxon>Dothideomycetes incertae sedis</taxon>
        <taxon>Botryosphaeriales</taxon>
        <taxon>Aplosporellaceae</taxon>
        <taxon>Aplosporella</taxon>
    </lineage>
</organism>
<dbReference type="EMBL" id="ML995504">
    <property type="protein sequence ID" value="KAF2137291.1"/>
    <property type="molecule type" value="Genomic_DNA"/>
</dbReference>
<evidence type="ECO:0000313" key="3">
    <source>
        <dbReference type="Proteomes" id="UP000799438"/>
    </source>
</evidence>
<keyword evidence="3" id="KW-1185">Reference proteome</keyword>
<sequence length="152" mass="16712">MSTEHGVENRFYKARADKTVRDTGLPTLFDFTSTTITISLVNFSEQASQHPLSRRCDYTNPDNSHPKQEHITRSSPQAAGTRTSSPIRDSGSSTYQPQPPTNCSVSRSRHSTHFIHNSPCQISQAGNVGGKDPCLMPTLKEIGELKARNIVG</sequence>
<dbReference type="Proteomes" id="UP000799438">
    <property type="component" value="Unassembled WGS sequence"/>
</dbReference>
<dbReference type="AlphaFoldDB" id="A0A6A6B3I5"/>
<feature type="region of interest" description="Disordered" evidence="1">
    <location>
        <begin position="48"/>
        <end position="110"/>
    </location>
</feature>
<dbReference type="GeneID" id="54301056"/>
<evidence type="ECO:0000313" key="2">
    <source>
        <dbReference type="EMBL" id="KAF2137291.1"/>
    </source>
</evidence>
<feature type="compositionally biased region" description="Polar residues" evidence="1">
    <location>
        <begin position="73"/>
        <end position="106"/>
    </location>
</feature>
<reference evidence="2" key="1">
    <citation type="journal article" date="2020" name="Stud. Mycol.">
        <title>101 Dothideomycetes genomes: a test case for predicting lifestyles and emergence of pathogens.</title>
        <authorList>
            <person name="Haridas S."/>
            <person name="Albert R."/>
            <person name="Binder M."/>
            <person name="Bloem J."/>
            <person name="Labutti K."/>
            <person name="Salamov A."/>
            <person name="Andreopoulos B."/>
            <person name="Baker S."/>
            <person name="Barry K."/>
            <person name="Bills G."/>
            <person name="Bluhm B."/>
            <person name="Cannon C."/>
            <person name="Castanera R."/>
            <person name="Culley D."/>
            <person name="Daum C."/>
            <person name="Ezra D."/>
            <person name="Gonzalez J."/>
            <person name="Henrissat B."/>
            <person name="Kuo A."/>
            <person name="Liang C."/>
            <person name="Lipzen A."/>
            <person name="Lutzoni F."/>
            <person name="Magnuson J."/>
            <person name="Mondo S."/>
            <person name="Nolan M."/>
            <person name="Ohm R."/>
            <person name="Pangilinan J."/>
            <person name="Park H.-J."/>
            <person name="Ramirez L."/>
            <person name="Alfaro M."/>
            <person name="Sun H."/>
            <person name="Tritt A."/>
            <person name="Yoshinaga Y."/>
            <person name="Zwiers L.-H."/>
            <person name="Turgeon B."/>
            <person name="Goodwin S."/>
            <person name="Spatafora J."/>
            <person name="Crous P."/>
            <person name="Grigoriev I."/>
        </authorList>
    </citation>
    <scope>NUCLEOTIDE SEQUENCE</scope>
    <source>
        <strain evidence="2">CBS 121167</strain>
    </source>
</reference>
<dbReference type="RefSeq" id="XP_033393009.1">
    <property type="nucleotide sequence ID" value="XM_033543559.1"/>
</dbReference>